<dbReference type="PROSITE" id="PS51257">
    <property type="entry name" value="PROKAR_LIPOPROTEIN"/>
    <property type="match status" value="1"/>
</dbReference>
<evidence type="ECO:0000313" key="6">
    <source>
        <dbReference type="EMBL" id="QNM84697.1"/>
    </source>
</evidence>
<accession>A0A7G9L7U8</accession>
<evidence type="ECO:0000313" key="7">
    <source>
        <dbReference type="Proteomes" id="UP000515808"/>
    </source>
</evidence>
<dbReference type="SUPFAM" id="SSF50022">
    <property type="entry name" value="ISP domain"/>
    <property type="match status" value="1"/>
</dbReference>
<dbReference type="KEGG" id="ppec:H9W90_10865"/>
<evidence type="ECO:0000256" key="4">
    <source>
        <dbReference type="ARBA" id="ARBA00023014"/>
    </source>
</evidence>
<keyword evidence="4" id="KW-0411">Iron-sulfur</keyword>
<reference evidence="6 7" key="1">
    <citation type="submission" date="2020-08" db="EMBL/GenBank/DDBJ databases">
        <title>Polaribacter sp. L12M9 isolated from gut of the Korean scallop.</title>
        <authorList>
            <person name="Jeong Y.S."/>
        </authorList>
    </citation>
    <scope>NUCLEOTIDE SEQUENCE [LARGE SCALE GENOMIC DNA]</scope>
    <source>
        <strain evidence="6 7">L12M9</strain>
    </source>
</reference>
<dbReference type="GO" id="GO:0051537">
    <property type="term" value="F:2 iron, 2 sulfur cluster binding"/>
    <property type="evidence" value="ECO:0007669"/>
    <property type="project" value="UniProtKB-KW"/>
</dbReference>
<dbReference type="GO" id="GO:0046872">
    <property type="term" value="F:metal ion binding"/>
    <property type="evidence" value="ECO:0007669"/>
    <property type="project" value="UniProtKB-KW"/>
</dbReference>
<name>A0A7G9L7U8_9FLAO</name>
<protein>
    <submittedName>
        <fullName evidence="6">Rieske 2Fe-2S domain-containing protein</fullName>
    </submittedName>
</protein>
<evidence type="ECO:0000256" key="2">
    <source>
        <dbReference type="ARBA" id="ARBA00022723"/>
    </source>
</evidence>
<dbReference type="InterPro" id="IPR017941">
    <property type="entry name" value="Rieske_2Fe-2S"/>
</dbReference>
<dbReference type="Pfam" id="PF00355">
    <property type="entry name" value="Rieske"/>
    <property type="match status" value="1"/>
</dbReference>
<feature type="domain" description="Rieske" evidence="5">
    <location>
        <begin position="39"/>
        <end position="135"/>
    </location>
</feature>
<keyword evidence="2" id="KW-0479">Metal-binding</keyword>
<keyword evidence="3" id="KW-0408">Iron</keyword>
<organism evidence="6 7">
    <name type="scientific">Polaribacter pectinis</name>
    <dbReference type="NCBI Taxonomy" id="2738844"/>
    <lineage>
        <taxon>Bacteria</taxon>
        <taxon>Pseudomonadati</taxon>
        <taxon>Bacteroidota</taxon>
        <taxon>Flavobacteriia</taxon>
        <taxon>Flavobacteriales</taxon>
        <taxon>Flavobacteriaceae</taxon>
    </lineage>
</organism>
<keyword evidence="1" id="KW-0001">2Fe-2S</keyword>
<dbReference type="RefSeq" id="WP_187481621.1">
    <property type="nucleotide sequence ID" value="NZ_CP060695.1"/>
</dbReference>
<gene>
    <name evidence="6" type="ORF">H9W90_10865</name>
</gene>
<dbReference type="AlphaFoldDB" id="A0A7G9L7U8"/>
<dbReference type="PROSITE" id="PS51296">
    <property type="entry name" value="RIESKE"/>
    <property type="match status" value="1"/>
</dbReference>
<evidence type="ECO:0000256" key="3">
    <source>
        <dbReference type="ARBA" id="ARBA00023004"/>
    </source>
</evidence>
<keyword evidence="7" id="KW-1185">Reference proteome</keyword>
<proteinExistence type="predicted"/>
<dbReference type="Gene3D" id="2.102.10.10">
    <property type="entry name" value="Rieske [2Fe-2S] iron-sulphur domain"/>
    <property type="match status" value="1"/>
</dbReference>
<dbReference type="Proteomes" id="UP000515808">
    <property type="component" value="Chromosome"/>
</dbReference>
<dbReference type="InterPro" id="IPR036922">
    <property type="entry name" value="Rieske_2Fe-2S_sf"/>
</dbReference>
<evidence type="ECO:0000259" key="5">
    <source>
        <dbReference type="PROSITE" id="PS51296"/>
    </source>
</evidence>
<dbReference type="EMBL" id="CP060695">
    <property type="protein sequence ID" value="QNM84697.1"/>
    <property type="molecule type" value="Genomic_DNA"/>
</dbReference>
<evidence type="ECO:0000256" key="1">
    <source>
        <dbReference type="ARBA" id="ARBA00022714"/>
    </source>
</evidence>
<sequence>MLKKIFLLVILTIMLSCEDNTIINDCFKGIIVSEVLNTRLPSYQSLTINGSSKTYSISGRQIHIIRNNASNFVAFDLECPDRTCNTPLDISNLPTISCVCHNKKYNYIEGGRLIGEEGCGMLMYSVNLIGSDAVQIRN</sequence>